<dbReference type="RefSeq" id="XP_053581247.1">
    <property type="nucleotide sequence ID" value="XM_053732334.1"/>
</dbReference>
<evidence type="ECO:0000313" key="3">
    <source>
        <dbReference type="Proteomes" id="UP000483820"/>
    </source>
</evidence>
<dbReference type="GeneID" id="78776617"/>
<evidence type="ECO:0000256" key="1">
    <source>
        <dbReference type="SAM" id="Phobius"/>
    </source>
</evidence>
<dbReference type="CTD" id="78776617"/>
<keyword evidence="1" id="KW-0472">Membrane</keyword>
<keyword evidence="1" id="KW-1133">Transmembrane helix</keyword>
<proteinExistence type="predicted"/>
<reference evidence="2 3" key="1">
    <citation type="submission" date="2019-12" db="EMBL/GenBank/DDBJ databases">
        <title>Chromosome-level assembly of the Caenorhabditis remanei genome.</title>
        <authorList>
            <person name="Teterina A.A."/>
            <person name="Willis J.H."/>
            <person name="Phillips P.C."/>
        </authorList>
    </citation>
    <scope>NUCLEOTIDE SEQUENCE [LARGE SCALE GENOMIC DNA]</scope>
    <source>
        <strain evidence="2 3">PX506</strain>
        <tissue evidence="2">Whole organism</tissue>
    </source>
</reference>
<dbReference type="KEGG" id="crq:GCK72_017976"/>
<dbReference type="Proteomes" id="UP000483820">
    <property type="component" value="Chromosome V"/>
</dbReference>
<gene>
    <name evidence="2" type="ORF">GCK72_017976</name>
</gene>
<organism evidence="2 3">
    <name type="scientific">Caenorhabditis remanei</name>
    <name type="common">Caenorhabditis vulgaris</name>
    <dbReference type="NCBI Taxonomy" id="31234"/>
    <lineage>
        <taxon>Eukaryota</taxon>
        <taxon>Metazoa</taxon>
        <taxon>Ecdysozoa</taxon>
        <taxon>Nematoda</taxon>
        <taxon>Chromadorea</taxon>
        <taxon>Rhabditida</taxon>
        <taxon>Rhabditina</taxon>
        <taxon>Rhabditomorpha</taxon>
        <taxon>Rhabditoidea</taxon>
        <taxon>Rhabditidae</taxon>
        <taxon>Peloderinae</taxon>
        <taxon>Caenorhabditis</taxon>
    </lineage>
</organism>
<evidence type="ECO:0000313" key="2">
    <source>
        <dbReference type="EMBL" id="KAF1751422.1"/>
    </source>
</evidence>
<dbReference type="AlphaFoldDB" id="A0A6A5GA66"/>
<sequence>MYMVIIKGLVSSSSSLMRMSQVTALFLISTVTIGTFAVSFASSWTAFLLTCLLTTELLTTFVTGAFTFVSTFAVLVFTV</sequence>
<comment type="caution">
    <text evidence="2">The sequence shown here is derived from an EMBL/GenBank/DDBJ whole genome shotgun (WGS) entry which is preliminary data.</text>
</comment>
<accession>A0A6A5GA66</accession>
<name>A0A6A5GA66_CAERE</name>
<dbReference type="EMBL" id="WUAV01000005">
    <property type="protein sequence ID" value="KAF1751422.1"/>
    <property type="molecule type" value="Genomic_DNA"/>
</dbReference>
<keyword evidence="1" id="KW-0812">Transmembrane</keyword>
<protein>
    <submittedName>
        <fullName evidence="2">Uncharacterized protein</fullName>
    </submittedName>
</protein>
<feature type="transmembrane region" description="Helical" evidence="1">
    <location>
        <begin position="57"/>
        <end position="77"/>
    </location>
</feature>